<evidence type="ECO:0000313" key="2">
    <source>
        <dbReference type="EMBL" id="SYZ69595.1"/>
    </source>
</evidence>
<dbReference type="GO" id="GO:0005509">
    <property type="term" value="F:calcium ion binding"/>
    <property type="evidence" value="ECO:0007669"/>
    <property type="project" value="InterPro"/>
</dbReference>
<name>A0A3P3ZHN6_LEIBR</name>
<proteinExistence type="predicted"/>
<feature type="domain" description="EF-hand" evidence="1">
    <location>
        <begin position="236"/>
        <end position="268"/>
    </location>
</feature>
<organism evidence="2 3">
    <name type="scientific">Leishmania braziliensis MHOM/BR/75/M2904</name>
    <dbReference type="NCBI Taxonomy" id="420245"/>
    <lineage>
        <taxon>Eukaryota</taxon>
        <taxon>Discoba</taxon>
        <taxon>Euglenozoa</taxon>
        <taxon>Kinetoplastea</taxon>
        <taxon>Metakinetoplastina</taxon>
        <taxon>Trypanosomatida</taxon>
        <taxon>Trypanosomatidae</taxon>
        <taxon>Leishmaniinae</taxon>
        <taxon>Leishmania</taxon>
        <taxon>Leishmania braziliensis species complex</taxon>
    </lineage>
</organism>
<dbReference type="PROSITE" id="PS50222">
    <property type="entry name" value="EF_HAND_2"/>
    <property type="match status" value="1"/>
</dbReference>
<protein>
    <submittedName>
        <fullName evidence="2">Hypothetical_protein</fullName>
    </submittedName>
</protein>
<gene>
    <name evidence="2" type="ORF">LBRM2904_34.3000</name>
</gene>
<sequence length="268" mass="28953">MFRSWGELTSCASEVFNLFAEPISATDRVNPAAPSQEATETAEVGLSRAGLECAFYVLFGRYPTPSLIADCFARPLLSVSPARCTSSASPRQSPRDAHGDTTAHVASRFPFAHPDAGRSSHAGAKCFVTRSAYLRFVMLCAEEEGDGFLMERPQGDGTASGTATALSVDGKKVAQLQWWRKFQSVAGAKGFIAASDLLGIDLQGPFTDVPEVLAAQCSMRAGDSLTAAQRKLPASRQAPLVQHVFWMLDRDHDGSVRFDDVRPYLQEC</sequence>
<dbReference type="AlphaFoldDB" id="A0A3P3ZHN6"/>
<dbReference type="EMBL" id="LS997633">
    <property type="protein sequence ID" value="SYZ69595.1"/>
    <property type="molecule type" value="Genomic_DNA"/>
</dbReference>
<evidence type="ECO:0000259" key="1">
    <source>
        <dbReference type="PROSITE" id="PS50222"/>
    </source>
</evidence>
<evidence type="ECO:0000313" key="3">
    <source>
        <dbReference type="Proteomes" id="UP000319462"/>
    </source>
</evidence>
<dbReference type="InterPro" id="IPR002048">
    <property type="entry name" value="EF_hand_dom"/>
</dbReference>
<dbReference type="Proteomes" id="UP000319462">
    <property type="component" value="Chromosome 34"/>
</dbReference>
<accession>A0A3P3ZHN6</accession>
<reference evidence="2 3" key="1">
    <citation type="submission" date="2018-09" db="EMBL/GenBank/DDBJ databases">
        <authorList>
            <person name="Peiro R."/>
            <person name="Begona"/>
            <person name="Cbmso G."/>
            <person name="Lopez M."/>
            <person name="Gonzalez S."/>
        </authorList>
    </citation>
    <scope>NUCLEOTIDE SEQUENCE [LARGE SCALE GENOMIC DNA]</scope>
</reference>